<dbReference type="OrthoDB" id="7877270at2"/>
<evidence type="ECO:0000313" key="5">
    <source>
        <dbReference type="Proteomes" id="UP000314011"/>
    </source>
</evidence>
<feature type="compositionally biased region" description="Acidic residues" evidence="1">
    <location>
        <begin position="60"/>
        <end position="71"/>
    </location>
</feature>
<dbReference type="InterPro" id="IPR046619">
    <property type="entry name" value="DUF6732"/>
</dbReference>
<dbReference type="Proteomes" id="UP000314011">
    <property type="component" value="Unassembled WGS sequence"/>
</dbReference>
<feature type="chain" id="PRO_5022905045" description="LPXTG cell wall anchor domain-containing protein" evidence="3">
    <location>
        <begin position="18"/>
        <end position="71"/>
    </location>
</feature>
<gene>
    <name evidence="4" type="ORF">FHY64_10445</name>
</gene>
<evidence type="ECO:0000256" key="1">
    <source>
        <dbReference type="SAM" id="MobiDB-lite"/>
    </source>
</evidence>
<reference evidence="4 5" key="1">
    <citation type="submission" date="2019-06" db="EMBL/GenBank/DDBJ databases">
        <title>Genome of new Rhodobacteraceae sp. SM1903.</title>
        <authorList>
            <person name="Ren X."/>
        </authorList>
    </citation>
    <scope>NUCLEOTIDE SEQUENCE [LARGE SCALE GENOMIC DNA]</scope>
    <source>
        <strain evidence="4 5">SM1903</strain>
    </source>
</reference>
<feature type="transmembrane region" description="Helical" evidence="2">
    <location>
        <begin position="27"/>
        <end position="48"/>
    </location>
</feature>
<evidence type="ECO:0000256" key="3">
    <source>
        <dbReference type="SAM" id="SignalP"/>
    </source>
</evidence>
<evidence type="ECO:0000256" key="2">
    <source>
        <dbReference type="SAM" id="Phobius"/>
    </source>
</evidence>
<dbReference type="EMBL" id="VFFF01000001">
    <property type="protein sequence ID" value="TNY33665.1"/>
    <property type="molecule type" value="Genomic_DNA"/>
</dbReference>
<organism evidence="4 5">
    <name type="scientific">Pelagovum pacificum</name>
    <dbReference type="NCBI Taxonomy" id="2588711"/>
    <lineage>
        <taxon>Bacteria</taxon>
        <taxon>Pseudomonadati</taxon>
        <taxon>Pseudomonadota</taxon>
        <taxon>Alphaproteobacteria</taxon>
        <taxon>Rhodobacterales</taxon>
        <taxon>Paracoccaceae</taxon>
        <taxon>Pelagovum</taxon>
    </lineage>
</organism>
<keyword evidence="2" id="KW-0812">Transmembrane</keyword>
<sequence length="71" mass="7222">MRILIPLMTLLAQPALAHPGHIAEVAGHGHWIALGAIGLAAVVGALGARKRAKEKAETAPDQEADAEPSAA</sequence>
<feature type="signal peptide" evidence="3">
    <location>
        <begin position="1"/>
        <end position="17"/>
    </location>
</feature>
<keyword evidence="2" id="KW-1133">Transmembrane helix</keyword>
<keyword evidence="3" id="KW-0732">Signal</keyword>
<evidence type="ECO:0008006" key="6">
    <source>
        <dbReference type="Google" id="ProtNLM"/>
    </source>
</evidence>
<evidence type="ECO:0000313" key="4">
    <source>
        <dbReference type="EMBL" id="TNY33665.1"/>
    </source>
</evidence>
<dbReference type="RefSeq" id="WP_140194353.1">
    <property type="nucleotide sequence ID" value="NZ_CP065915.1"/>
</dbReference>
<dbReference type="AlphaFoldDB" id="A0A5C5GFY6"/>
<dbReference type="Pfam" id="PF20506">
    <property type="entry name" value="DUF6732"/>
    <property type="match status" value="1"/>
</dbReference>
<comment type="caution">
    <text evidence="4">The sequence shown here is derived from an EMBL/GenBank/DDBJ whole genome shotgun (WGS) entry which is preliminary data.</text>
</comment>
<feature type="region of interest" description="Disordered" evidence="1">
    <location>
        <begin position="51"/>
        <end position="71"/>
    </location>
</feature>
<proteinExistence type="predicted"/>
<name>A0A5C5GFY6_9RHOB</name>
<keyword evidence="2" id="KW-0472">Membrane</keyword>
<protein>
    <recommendedName>
        <fullName evidence="6">LPXTG cell wall anchor domain-containing protein</fullName>
    </recommendedName>
</protein>
<keyword evidence="5" id="KW-1185">Reference proteome</keyword>
<accession>A0A5C5GFY6</accession>